<evidence type="ECO:0000256" key="1">
    <source>
        <dbReference type="ARBA" id="ARBA00022679"/>
    </source>
</evidence>
<gene>
    <name evidence="3" type="ORF">PBT88_19980</name>
</gene>
<keyword evidence="1" id="KW-0808">Transferase</keyword>
<dbReference type="SUPFAM" id="SSF52540">
    <property type="entry name" value="P-loop containing nucleoside triphosphate hydrolases"/>
    <property type="match status" value="1"/>
</dbReference>
<feature type="repeat" description="TPR" evidence="2">
    <location>
        <begin position="69"/>
        <end position="102"/>
    </location>
</feature>
<reference evidence="3 4" key="1">
    <citation type="submission" date="2022-12" db="EMBL/GenBank/DDBJ databases">
        <title>Sphingomonas abieness sp. nov., an endophytic bacterium isolated from Abies koreana.</title>
        <authorList>
            <person name="Jiang L."/>
            <person name="Lee J."/>
        </authorList>
    </citation>
    <scope>NUCLEOTIDE SEQUENCE [LARGE SCALE GENOMIC DNA]</scope>
    <source>
        <strain evidence="4">PAMB 00755</strain>
    </source>
</reference>
<dbReference type="EMBL" id="CP115174">
    <property type="protein sequence ID" value="WBO22387.1"/>
    <property type="molecule type" value="Genomic_DNA"/>
</dbReference>
<dbReference type="PROSITE" id="PS50005">
    <property type="entry name" value="TPR"/>
    <property type="match status" value="3"/>
</dbReference>
<evidence type="ECO:0000313" key="4">
    <source>
        <dbReference type="Proteomes" id="UP001210865"/>
    </source>
</evidence>
<proteinExistence type="predicted"/>
<dbReference type="InterPro" id="IPR019734">
    <property type="entry name" value="TPR_rpt"/>
</dbReference>
<evidence type="ECO:0000313" key="3">
    <source>
        <dbReference type="EMBL" id="WBO22387.1"/>
    </source>
</evidence>
<dbReference type="SUPFAM" id="SSF48452">
    <property type="entry name" value="TPR-like"/>
    <property type="match status" value="1"/>
</dbReference>
<accession>A0ABY7NP79</accession>
<evidence type="ECO:0000256" key="2">
    <source>
        <dbReference type="PROSITE-ProRule" id="PRU00339"/>
    </source>
</evidence>
<dbReference type="InterPro" id="IPR026634">
    <property type="entry name" value="TPST-like"/>
</dbReference>
<dbReference type="PANTHER" id="PTHR12788">
    <property type="entry name" value="PROTEIN-TYROSINE SULFOTRANSFERASE 2"/>
    <property type="match status" value="1"/>
</dbReference>
<keyword evidence="4" id="KW-1185">Reference proteome</keyword>
<sequence>MLDEIAEIERALDREDLPSAAALASRALAKGIRQPLVFNLVAWRHEEDGRLEEAEAVIRDALATWPTDPSLHLALGVVLRKAGGLRSAVESFQRAIELDASYAAAWFERGSTFERGGALADAADDFRRAIELEPGNAAAHASLGASLARRGDRESATHHATQALRLDPGNVTAHNALALVAIEEKRFVDAIALLEPVTIGSLDDREILVSTRTLLGDAYEGAGRYDDAYLTYAAAQTLFHTENSARLGKNHHDALDAAQKTGDSLEAADPALWRGTPTSTGPAAIHVFLTGYPRSGTTLAENILATLPGAVAIEERRTLGMVDRAYQEDTDGLSRFASLPEEQLAVFREAYWTHATEAARESLTGKLFVDMDPFKGGRLPIIAKLFPDAKTVIMRRDPRDVVWSCFHTSFAFNAGTMAFATLESTAKHYALTQRVIERSLATLPINAFELRYELLVRDFDATTQALCSFLGVPWEEELRRFDRTANRRGVSTASTTQVRKGLYDGSGGWRRYERQLATVEPILKPWIERLGYA</sequence>
<dbReference type="Gene3D" id="1.25.40.10">
    <property type="entry name" value="Tetratricopeptide repeat domain"/>
    <property type="match status" value="2"/>
</dbReference>
<dbReference type="InterPro" id="IPR011990">
    <property type="entry name" value="TPR-like_helical_dom_sf"/>
</dbReference>
<dbReference type="InterPro" id="IPR027417">
    <property type="entry name" value="P-loop_NTPase"/>
</dbReference>
<feature type="repeat" description="TPR" evidence="2">
    <location>
        <begin position="103"/>
        <end position="136"/>
    </location>
</feature>
<organism evidence="3 4">
    <name type="scientific">Sphingomonas abietis</name>
    <dbReference type="NCBI Taxonomy" id="3012344"/>
    <lineage>
        <taxon>Bacteria</taxon>
        <taxon>Pseudomonadati</taxon>
        <taxon>Pseudomonadota</taxon>
        <taxon>Alphaproteobacteria</taxon>
        <taxon>Sphingomonadales</taxon>
        <taxon>Sphingomonadaceae</taxon>
        <taxon>Sphingomonas</taxon>
    </lineage>
</organism>
<dbReference type="Pfam" id="PF13432">
    <property type="entry name" value="TPR_16"/>
    <property type="match status" value="3"/>
</dbReference>
<dbReference type="RefSeq" id="WP_270077032.1">
    <property type="nucleotide sequence ID" value="NZ_CP115174.1"/>
</dbReference>
<name>A0ABY7NP79_9SPHN</name>
<dbReference type="Pfam" id="PF13469">
    <property type="entry name" value="Sulfotransfer_3"/>
    <property type="match status" value="1"/>
</dbReference>
<dbReference type="SMART" id="SM00028">
    <property type="entry name" value="TPR"/>
    <property type="match status" value="5"/>
</dbReference>
<dbReference type="PANTHER" id="PTHR12788:SF10">
    <property type="entry name" value="PROTEIN-TYROSINE SULFOTRANSFERASE"/>
    <property type="match status" value="1"/>
</dbReference>
<protein>
    <submittedName>
        <fullName evidence="3">Sulfotransferase</fullName>
    </submittedName>
</protein>
<dbReference type="Gene3D" id="3.40.50.300">
    <property type="entry name" value="P-loop containing nucleotide triphosphate hydrolases"/>
    <property type="match status" value="1"/>
</dbReference>
<dbReference type="Proteomes" id="UP001210865">
    <property type="component" value="Chromosome"/>
</dbReference>
<feature type="repeat" description="TPR" evidence="2">
    <location>
        <begin position="137"/>
        <end position="170"/>
    </location>
</feature>
<keyword evidence="2" id="KW-0802">TPR repeat</keyword>